<dbReference type="PANTHER" id="PTHR31793:SF27">
    <property type="entry name" value="NOVEL THIOESTERASE SUPERFAMILY DOMAIN AND SAPOSIN A-TYPE DOMAIN CONTAINING PROTEIN (0610012H03RIK)"/>
    <property type="match status" value="1"/>
</dbReference>
<accession>K4KVL7</accession>
<dbReference type="KEGG" id="saga:M5M_03915"/>
<organism evidence="3 4">
    <name type="scientific">Simiduia agarivorans (strain DSM 21679 / JCM 13881 / BCRC 17597 / SA1)</name>
    <dbReference type="NCBI Taxonomy" id="1117647"/>
    <lineage>
        <taxon>Bacteria</taxon>
        <taxon>Pseudomonadati</taxon>
        <taxon>Pseudomonadota</taxon>
        <taxon>Gammaproteobacteria</taxon>
        <taxon>Cellvibrionales</taxon>
        <taxon>Cellvibrionaceae</taxon>
        <taxon>Simiduia</taxon>
    </lineage>
</organism>
<evidence type="ECO:0000313" key="4">
    <source>
        <dbReference type="Proteomes" id="UP000000466"/>
    </source>
</evidence>
<dbReference type="STRING" id="1117647.M5M_03915"/>
<evidence type="ECO:0000256" key="2">
    <source>
        <dbReference type="ARBA" id="ARBA00022801"/>
    </source>
</evidence>
<dbReference type="Gene3D" id="3.10.129.10">
    <property type="entry name" value="Hotdog Thioesterase"/>
    <property type="match status" value="1"/>
</dbReference>
<dbReference type="GO" id="GO:0047617">
    <property type="term" value="F:fatty acyl-CoA hydrolase activity"/>
    <property type="evidence" value="ECO:0007669"/>
    <property type="project" value="TreeGrafter"/>
</dbReference>
<dbReference type="EMBL" id="CP003746">
    <property type="protein sequence ID" value="AFU97992.1"/>
    <property type="molecule type" value="Genomic_DNA"/>
</dbReference>
<proteinExistence type="inferred from homology"/>
<dbReference type="SUPFAM" id="SSF54637">
    <property type="entry name" value="Thioesterase/thiol ester dehydrase-isomerase"/>
    <property type="match status" value="1"/>
</dbReference>
<reference evidence="3 4" key="1">
    <citation type="journal article" date="2013" name="Genome Announc.">
        <title>Complete genome sequence of Simiduia agarivorans SA1(T), a marine bacterium able to degrade a variety of polysaccharides.</title>
        <authorList>
            <person name="Lin S.Y."/>
            <person name="Shieh W.Y."/>
            <person name="Chen J.S."/>
            <person name="Tang S.L."/>
        </authorList>
    </citation>
    <scope>NUCLEOTIDE SEQUENCE [LARGE SCALE GENOMIC DNA]</scope>
    <source>
        <strain evidence="4">DSM 21679 / JCM 13881 / BCRC 17597 / SA1</strain>
    </source>
</reference>
<comment type="similarity">
    <text evidence="1">Belongs to the 4-hydroxybenzoyl-CoA thioesterase family.</text>
</comment>
<dbReference type="OrthoDB" id="9799036at2"/>
<keyword evidence="4" id="KW-1185">Reference proteome</keyword>
<evidence type="ECO:0000313" key="3">
    <source>
        <dbReference type="EMBL" id="AFU97992.1"/>
    </source>
</evidence>
<dbReference type="eggNOG" id="COG0824">
    <property type="taxonomic scope" value="Bacteria"/>
</dbReference>
<dbReference type="HOGENOM" id="CLU_101141_2_1_6"/>
<dbReference type="Proteomes" id="UP000000466">
    <property type="component" value="Chromosome"/>
</dbReference>
<keyword evidence="2" id="KW-0378">Hydrolase</keyword>
<dbReference type="RefSeq" id="WP_015046165.1">
    <property type="nucleotide sequence ID" value="NC_018868.3"/>
</dbReference>
<dbReference type="CDD" id="cd00586">
    <property type="entry name" value="4HBT"/>
    <property type="match status" value="1"/>
</dbReference>
<dbReference type="InterPro" id="IPR050563">
    <property type="entry name" value="4-hydroxybenzoyl-CoA_TE"/>
</dbReference>
<dbReference type="Pfam" id="PF13279">
    <property type="entry name" value="4HBT_2"/>
    <property type="match status" value="1"/>
</dbReference>
<evidence type="ECO:0000256" key="1">
    <source>
        <dbReference type="ARBA" id="ARBA00005953"/>
    </source>
</evidence>
<protein>
    <submittedName>
        <fullName evidence="3">Thioesterase family protein</fullName>
    </submittedName>
</protein>
<dbReference type="AlphaFoldDB" id="K4KVL7"/>
<gene>
    <name evidence="3" type="ordered locus">M5M_03915</name>
</gene>
<name>K4KVL7_SIMAS</name>
<sequence>MFEKTIAPRFCETDALGHVSNTTLPIWFEDARQPVFELFTPDLDLSNWPLILARFEIDFRAQIYYGQDVTLKTGISKLGNSSLEVYQEAWQNGILAATGKTVLVHFDYQNQSKAPIEGQLRTLLAQHLVEV</sequence>
<dbReference type="PANTHER" id="PTHR31793">
    <property type="entry name" value="4-HYDROXYBENZOYL-COA THIOESTERASE FAMILY MEMBER"/>
    <property type="match status" value="1"/>
</dbReference>
<dbReference type="InterPro" id="IPR029069">
    <property type="entry name" value="HotDog_dom_sf"/>
</dbReference>